<feature type="compositionally biased region" description="Low complexity" evidence="1">
    <location>
        <begin position="185"/>
        <end position="195"/>
    </location>
</feature>
<feature type="region of interest" description="Disordered" evidence="1">
    <location>
        <begin position="12"/>
        <end position="31"/>
    </location>
</feature>
<evidence type="ECO:0000256" key="1">
    <source>
        <dbReference type="SAM" id="MobiDB-lite"/>
    </source>
</evidence>
<keyword evidence="2" id="KW-1133">Transmembrane helix</keyword>
<evidence type="ECO:0000313" key="3">
    <source>
        <dbReference type="EMBL" id="KAL1296890.1"/>
    </source>
</evidence>
<feature type="compositionally biased region" description="Polar residues" evidence="1">
    <location>
        <begin position="450"/>
        <end position="460"/>
    </location>
</feature>
<evidence type="ECO:0000313" key="4">
    <source>
        <dbReference type="Proteomes" id="UP001562354"/>
    </source>
</evidence>
<keyword evidence="2" id="KW-0472">Membrane</keyword>
<organism evidence="3 4">
    <name type="scientific">Neodothiora populina</name>
    <dbReference type="NCBI Taxonomy" id="2781224"/>
    <lineage>
        <taxon>Eukaryota</taxon>
        <taxon>Fungi</taxon>
        <taxon>Dikarya</taxon>
        <taxon>Ascomycota</taxon>
        <taxon>Pezizomycotina</taxon>
        <taxon>Dothideomycetes</taxon>
        <taxon>Dothideomycetidae</taxon>
        <taxon>Dothideales</taxon>
        <taxon>Dothioraceae</taxon>
        <taxon>Neodothiora</taxon>
    </lineage>
</organism>
<feature type="compositionally biased region" description="Low complexity" evidence="1">
    <location>
        <begin position="227"/>
        <end position="242"/>
    </location>
</feature>
<reference evidence="3 4" key="1">
    <citation type="submission" date="2024-07" db="EMBL/GenBank/DDBJ databases">
        <title>Draft sequence of the Neodothiora populina.</title>
        <authorList>
            <person name="Drown D.D."/>
            <person name="Schuette U.S."/>
            <person name="Buechlein A.B."/>
            <person name="Rusch D.R."/>
            <person name="Winton L.W."/>
            <person name="Adams G.A."/>
        </authorList>
    </citation>
    <scope>NUCLEOTIDE SEQUENCE [LARGE SCALE GENOMIC DNA]</scope>
    <source>
        <strain evidence="3 4">CPC 39397</strain>
    </source>
</reference>
<keyword evidence="4" id="KW-1185">Reference proteome</keyword>
<feature type="region of interest" description="Disordered" evidence="1">
    <location>
        <begin position="425"/>
        <end position="487"/>
    </location>
</feature>
<dbReference type="PANTHER" id="PTHR42088:SF1">
    <property type="entry name" value="YALI0F10131P"/>
    <property type="match status" value="1"/>
</dbReference>
<feature type="region of interest" description="Disordered" evidence="1">
    <location>
        <begin position="161"/>
        <end position="281"/>
    </location>
</feature>
<keyword evidence="2" id="KW-0812">Transmembrane</keyword>
<dbReference type="PANTHER" id="PTHR42088">
    <property type="entry name" value="YALI0F10131P"/>
    <property type="match status" value="1"/>
</dbReference>
<protein>
    <submittedName>
        <fullName evidence="3">Uncharacterized protein</fullName>
    </submittedName>
</protein>
<feature type="transmembrane region" description="Helical" evidence="2">
    <location>
        <begin position="58"/>
        <end position="78"/>
    </location>
</feature>
<dbReference type="RefSeq" id="XP_069196572.1">
    <property type="nucleotide sequence ID" value="XM_069344155.1"/>
</dbReference>
<comment type="caution">
    <text evidence="3">The sequence shown here is derived from an EMBL/GenBank/DDBJ whole genome shotgun (WGS) entry which is preliminary data.</text>
</comment>
<sequence>MKLQLSSHNVFHPHNFHAQSGSKATRSMEGAATVVERSGASVTASSKTPAQEANTDNLIIGLTVAIPIAVAIVVLILLHRRVKRKQRQEDADDKHKSLDFGMDDVVTSSKKTKGRQPKLPEMTVTDMEKSTLSTIHSHNKGMSLDINTPYLLPADVNQSRESFASMSRTPLDEEDPYRPVTMARSEASSISSPISTRNPKFGGESGSNTPSGDAPHAGLLQNAQRMSTSDPFADDASSSSSPDSEHHHYEQHLSPVDKRRSLATSQTPTVQVTQPKEVPAAVPKIEEPYVVTPPSPAAQQSHPAAAAAGLSINVPPPPPVINEPAVEEAAAAPQSNRMSTANPDARRVSVMGLRPLPPDDPADNPEQRANRIRSFYKEYFDDSKPNPSGIYPQYNPYADEYEGGYLEDGAMYDPDSGDFIHAQPPRPPFAEGMTRRAMTPDFTPGRRMRSNTASLQSTGHIDNPAFRGPRAPAQKPMPPPSALKSLPTPSKLQGDDMVFLNPTDFAPLPTYRDQQLGRGPDSPLGVVRPYSPAVPAHNPLLKSYDDMAALPSPHLLRKSGTFTSLDFAPPPRFRNVDGGSGSDAGSIRSNRSGISAMQNNAIRAGAYRVSRLPAQMVGTKDDLAMSLRPTWELRGVNPGST</sequence>
<feature type="compositionally biased region" description="Low complexity" evidence="1">
    <location>
        <begin position="266"/>
        <end position="279"/>
    </location>
</feature>
<proteinExistence type="predicted"/>
<gene>
    <name evidence="3" type="ORF">AAFC00_004504</name>
</gene>
<dbReference type="EMBL" id="JBFMKM010000016">
    <property type="protein sequence ID" value="KAL1296890.1"/>
    <property type="molecule type" value="Genomic_DNA"/>
</dbReference>
<dbReference type="GeneID" id="95978204"/>
<dbReference type="Proteomes" id="UP001562354">
    <property type="component" value="Unassembled WGS sequence"/>
</dbReference>
<name>A0ABR3P2F1_9PEZI</name>
<feature type="compositionally biased region" description="Basic and acidic residues" evidence="1">
    <location>
        <begin position="243"/>
        <end position="260"/>
    </location>
</feature>
<accession>A0ABR3P2F1</accession>
<evidence type="ECO:0000256" key="2">
    <source>
        <dbReference type="SAM" id="Phobius"/>
    </source>
</evidence>